<dbReference type="OrthoDB" id="5396328at2759"/>
<dbReference type="AlphaFoldDB" id="A0A317XEK4"/>
<reference evidence="1 2" key="1">
    <citation type="submission" date="2016-12" db="EMBL/GenBank/DDBJ databases">
        <title>The genomes of Aspergillus section Nigri reveals drivers in fungal speciation.</title>
        <authorList>
            <consortium name="DOE Joint Genome Institute"/>
            <person name="Vesth T.C."/>
            <person name="Nybo J."/>
            <person name="Theobald S."/>
            <person name="Brandl J."/>
            <person name="Frisvad J.C."/>
            <person name="Nielsen K.F."/>
            <person name="Lyhne E.K."/>
            <person name="Kogle M.E."/>
            <person name="Kuo A."/>
            <person name="Riley R."/>
            <person name="Clum A."/>
            <person name="Nolan M."/>
            <person name="Lipzen A."/>
            <person name="Salamov A."/>
            <person name="Henrissat B."/>
            <person name="Wiebenga A."/>
            <person name="De Vries R.P."/>
            <person name="Grigoriev I.V."/>
            <person name="Mortensen U.H."/>
            <person name="Andersen M.R."/>
            <person name="Baker S.E."/>
        </authorList>
    </citation>
    <scope>NUCLEOTIDE SEQUENCE [LARGE SCALE GENOMIC DNA]</scope>
    <source>
        <strain evidence="1 2">CBS 115572</strain>
    </source>
</reference>
<accession>A0A317XEK4</accession>
<evidence type="ECO:0000313" key="2">
    <source>
        <dbReference type="Proteomes" id="UP000246702"/>
    </source>
</evidence>
<dbReference type="RefSeq" id="XP_025472848.1">
    <property type="nucleotide sequence ID" value="XM_025607667.1"/>
</dbReference>
<evidence type="ECO:0000313" key="1">
    <source>
        <dbReference type="EMBL" id="PWY96087.1"/>
    </source>
</evidence>
<comment type="caution">
    <text evidence="1">The sequence shown here is derived from an EMBL/GenBank/DDBJ whole genome shotgun (WGS) entry which is preliminary data.</text>
</comment>
<dbReference type="GeneID" id="37109810"/>
<dbReference type="Proteomes" id="UP000246702">
    <property type="component" value="Unassembled WGS sequence"/>
</dbReference>
<proteinExistence type="predicted"/>
<feature type="non-terminal residue" evidence="1">
    <location>
        <position position="1"/>
    </location>
</feature>
<sequence>KFIKEWWKTSYDKYIIDNKFNEQDLINLFEIYYKYMPERDWLRQILFTEIFIYNNLERQYLKDILSLIIAHQVGSGITPLT</sequence>
<dbReference type="EMBL" id="MSFK01000002">
    <property type="protein sequence ID" value="PWY96087.1"/>
    <property type="molecule type" value="Genomic_DNA"/>
</dbReference>
<keyword evidence="2" id="KW-1185">Reference proteome</keyword>
<gene>
    <name evidence="1" type="ORF">BO94DRAFT_455628</name>
</gene>
<organism evidence="1 2">
    <name type="scientific">Aspergillus sclerotioniger CBS 115572</name>
    <dbReference type="NCBI Taxonomy" id="1450535"/>
    <lineage>
        <taxon>Eukaryota</taxon>
        <taxon>Fungi</taxon>
        <taxon>Dikarya</taxon>
        <taxon>Ascomycota</taxon>
        <taxon>Pezizomycotina</taxon>
        <taxon>Eurotiomycetes</taxon>
        <taxon>Eurotiomycetidae</taxon>
        <taxon>Eurotiales</taxon>
        <taxon>Aspergillaceae</taxon>
        <taxon>Aspergillus</taxon>
        <taxon>Aspergillus subgen. Circumdati</taxon>
    </lineage>
</organism>
<protein>
    <submittedName>
        <fullName evidence="1">Uncharacterized protein</fullName>
    </submittedName>
</protein>
<dbReference type="STRING" id="1450535.A0A317XEK4"/>
<name>A0A317XEK4_9EURO</name>